<dbReference type="CDD" id="cd02966">
    <property type="entry name" value="TlpA_like_family"/>
    <property type="match status" value="1"/>
</dbReference>
<dbReference type="Pfam" id="PF08534">
    <property type="entry name" value="Redoxin"/>
    <property type="match status" value="1"/>
</dbReference>
<dbReference type="PROSITE" id="PS51352">
    <property type="entry name" value="THIOREDOXIN_2"/>
    <property type="match status" value="1"/>
</dbReference>
<sequence>MLKLSVRRRQVLALGSVVALSPWLGACGEDARSKLPELPFTELDGSRHQLTDLKGRVALVNFWATSCSTCVKEMPELVATHQRFKDRGMETLAVAMEYDPPAYVTQFVQSRKLPFRVAIDHDGRLAAGFGPVQFTPTTFVINRRGEVVKRYVGEPDFAALHQLIDKLLAEPVA</sequence>
<dbReference type="EMBL" id="CP029210">
    <property type="protein sequence ID" value="AWI55291.1"/>
    <property type="molecule type" value="Genomic_DNA"/>
</dbReference>
<dbReference type="AlphaFoldDB" id="A0A2U8FW47"/>
<dbReference type="Gene3D" id="3.40.30.10">
    <property type="entry name" value="Glutaredoxin"/>
    <property type="match status" value="1"/>
</dbReference>
<evidence type="ECO:0000313" key="3">
    <source>
        <dbReference type="Proteomes" id="UP000244892"/>
    </source>
</evidence>
<name>A0A2U8FW47_9BURK</name>
<keyword evidence="3" id="KW-1185">Reference proteome</keyword>
<dbReference type="PANTHER" id="PTHR42852">
    <property type="entry name" value="THIOL:DISULFIDE INTERCHANGE PROTEIN DSBE"/>
    <property type="match status" value="1"/>
</dbReference>
<dbReference type="KEGG" id="aon:DEH84_14065"/>
<dbReference type="InterPro" id="IPR013740">
    <property type="entry name" value="Redoxin"/>
</dbReference>
<dbReference type="PROSITE" id="PS51257">
    <property type="entry name" value="PROKAR_LIPOPROTEIN"/>
    <property type="match status" value="1"/>
</dbReference>
<proteinExistence type="predicted"/>
<protein>
    <submittedName>
        <fullName evidence="2">Thioredoxin</fullName>
    </submittedName>
</protein>
<dbReference type="SUPFAM" id="SSF52833">
    <property type="entry name" value="Thioredoxin-like"/>
    <property type="match status" value="1"/>
</dbReference>
<organism evidence="2 3">
    <name type="scientific">Aquabacterium olei</name>
    <dbReference type="NCBI Taxonomy" id="1296669"/>
    <lineage>
        <taxon>Bacteria</taxon>
        <taxon>Pseudomonadati</taxon>
        <taxon>Pseudomonadota</taxon>
        <taxon>Betaproteobacteria</taxon>
        <taxon>Burkholderiales</taxon>
        <taxon>Aquabacterium</taxon>
    </lineage>
</organism>
<dbReference type="GO" id="GO:0016491">
    <property type="term" value="F:oxidoreductase activity"/>
    <property type="evidence" value="ECO:0007669"/>
    <property type="project" value="InterPro"/>
</dbReference>
<feature type="domain" description="Thioredoxin" evidence="1">
    <location>
        <begin position="29"/>
        <end position="169"/>
    </location>
</feature>
<dbReference type="Proteomes" id="UP000244892">
    <property type="component" value="Chromosome"/>
</dbReference>
<evidence type="ECO:0000259" key="1">
    <source>
        <dbReference type="PROSITE" id="PS51352"/>
    </source>
</evidence>
<dbReference type="InterPro" id="IPR050553">
    <property type="entry name" value="Thioredoxin_ResA/DsbE_sf"/>
</dbReference>
<evidence type="ECO:0000313" key="2">
    <source>
        <dbReference type="EMBL" id="AWI55291.1"/>
    </source>
</evidence>
<gene>
    <name evidence="2" type="ORF">DEH84_14065</name>
</gene>
<reference evidence="2 3" key="1">
    <citation type="submission" date="2018-05" db="EMBL/GenBank/DDBJ databases">
        <title>complete genome sequence of Aquabacterium olei NBRC 110486.</title>
        <authorList>
            <person name="Tang B."/>
            <person name="Chang J."/>
            <person name="Zhang L."/>
            <person name="Yang H."/>
        </authorList>
    </citation>
    <scope>NUCLEOTIDE SEQUENCE [LARGE SCALE GENOMIC DNA]</scope>
    <source>
        <strain evidence="2 3">NBRC 110486</strain>
    </source>
</reference>
<dbReference type="OrthoDB" id="9811352at2"/>
<dbReference type="InterPro" id="IPR013766">
    <property type="entry name" value="Thioredoxin_domain"/>
</dbReference>
<dbReference type="PANTHER" id="PTHR42852:SF18">
    <property type="entry name" value="CHROMOSOME UNDETERMINED SCAFFOLD_47, WHOLE GENOME SHOTGUN SEQUENCE"/>
    <property type="match status" value="1"/>
</dbReference>
<accession>A0A2U8FW47</accession>
<dbReference type="InterPro" id="IPR036249">
    <property type="entry name" value="Thioredoxin-like_sf"/>
</dbReference>